<evidence type="ECO:0000313" key="8">
    <source>
        <dbReference type="Proteomes" id="UP000767238"/>
    </source>
</evidence>
<dbReference type="PANTHER" id="PTHR23405:SF5">
    <property type="entry name" value="THO COMPLEX SUBUNIT 7 HOMOLOG"/>
    <property type="match status" value="1"/>
</dbReference>
<feature type="compositionally biased region" description="Acidic residues" evidence="6">
    <location>
        <begin position="338"/>
        <end position="350"/>
    </location>
</feature>
<evidence type="ECO:0000256" key="1">
    <source>
        <dbReference type="ARBA" id="ARBA00004123"/>
    </source>
</evidence>
<comment type="caution">
    <text evidence="7">The sequence shown here is derived from an EMBL/GenBank/DDBJ whole genome shotgun (WGS) entry which is preliminary data.</text>
</comment>
<sequence length="358" mass="40302">MRVGHVLRISARCSYNSLGTSPTTMSGHPFGLLEQSEEDALHTARLLNVEERPFARVSKRLLGKDSLLRLPAQLPTPPPDESDADQEADRQKKDQERRQWREDVMLDFALLESTFIRIQFLKDSNEKERQRYADEKNKILETAQAVRDNTAELRIQLEEAQKTLTLRKEYDVLAEKITNNRMLKPREEQRANLEKLNAEIADLEHEGQEYEQTWIERREQFDNLMAAGKQMLRVIRGEKDEPEKDEAMEDGEEREDGEATKENSRMGTPGPEMGGEDDDANTKRSRGPSQGTGANTPAAAGDSQTPDAGDTVPAPAEKPMDTDMMEAGETPQPAPVSELEEGEAAEDSVEEGEHMDVT</sequence>
<feature type="region of interest" description="Disordered" evidence="6">
    <location>
        <begin position="233"/>
        <end position="358"/>
    </location>
</feature>
<dbReference type="InterPro" id="IPR008501">
    <property type="entry name" value="THOC7/Mft1"/>
</dbReference>
<keyword evidence="3 5" id="KW-0175">Coiled coil</keyword>
<feature type="compositionally biased region" description="Basic and acidic residues" evidence="6">
    <location>
        <begin position="87"/>
        <end position="97"/>
    </location>
</feature>
<feature type="region of interest" description="Disordered" evidence="6">
    <location>
        <begin position="68"/>
        <end position="97"/>
    </location>
</feature>
<reference evidence="7" key="1">
    <citation type="journal article" date="2021" name="J Fungi (Basel)">
        <title>Virulence traits and population genomics of the black yeast Aureobasidium melanogenum.</title>
        <authorList>
            <person name="Cernosa A."/>
            <person name="Sun X."/>
            <person name="Gostincar C."/>
            <person name="Fang C."/>
            <person name="Gunde-Cimerman N."/>
            <person name="Song Z."/>
        </authorList>
    </citation>
    <scope>NUCLEOTIDE SEQUENCE</scope>
    <source>
        <strain evidence="7">EXF-8016</strain>
    </source>
</reference>
<feature type="compositionally biased region" description="Acidic residues" evidence="6">
    <location>
        <begin position="243"/>
        <end position="256"/>
    </location>
</feature>
<evidence type="ECO:0000256" key="5">
    <source>
        <dbReference type="SAM" id="Coils"/>
    </source>
</evidence>
<dbReference type="EMBL" id="JAHFYH010000001">
    <property type="protein sequence ID" value="KAH0237851.1"/>
    <property type="molecule type" value="Genomic_DNA"/>
</dbReference>
<feature type="non-terminal residue" evidence="7">
    <location>
        <position position="358"/>
    </location>
</feature>
<evidence type="ECO:0000256" key="3">
    <source>
        <dbReference type="ARBA" id="ARBA00023054"/>
    </source>
</evidence>
<dbReference type="AlphaFoldDB" id="A0A9P8GQX3"/>
<feature type="coiled-coil region" evidence="5">
    <location>
        <begin position="118"/>
        <end position="213"/>
    </location>
</feature>
<dbReference type="Pfam" id="PF05615">
    <property type="entry name" value="THOC7"/>
    <property type="match status" value="1"/>
</dbReference>
<dbReference type="GO" id="GO:0006406">
    <property type="term" value="P:mRNA export from nucleus"/>
    <property type="evidence" value="ECO:0007669"/>
    <property type="project" value="TreeGrafter"/>
</dbReference>
<keyword evidence="4" id="KW-0539">Nucleus</keyword>
<reference evidence="7" key="2">
    <citation type="submission" date="2021-08" db="EMBL/GenBank/DDBJ databases">
        <authorList>
            <person name="Gostincar C."/>
            <person name="Sun X."/>
            <person name="Song Z."/>
            <person name="Gunde-Cimerman N."/>
        </authorList>
    </citation>
    <scope>NUCLEOTIDE SEQUENCE</scope>
    <source>
        <strain evidence="7">EXF-8016</strain>
    </source>
</reference>
<evidence type="ECO:0008006" key="9">
    <source>
        <dbReference type="Google" id="ProtNLM"/>
    </source>
</evidence>
<dbReference type="GO" id="GO:0006397">
    <property type="term" value="P:mRNA processing"/>
    <property type="evidence" value="ECO:0007669"/>
    <property type="project" value="InterPro"/>
</dbReference>
<dbReference type="GO" id="GO:0000445">
    <property type="term" value="C:THO complex part of transcription export complex"/>
    <property type="evidence" value="ECO:0007669"/>
    <property type="project" value="InterPro"/>
</dbReference>
<dbReference type="PANTHER" id="PTHR23405">
    <property type="entry name" value="MAINTENANCE OF KILLER 16 MAK16 PROTEIN-RELATED"/>
    <property type="match status" value="1"/>
</dbReference>
<protein>
    <recommendedName>
        <fullName evidence="9">Tho complex subunit 7</fullName>
    </recommendedName>
</protein>
<dbReference type="Proteomes" id="UP000767238">
    <property type="component" value="Unassembled WGS sequence"/>
</dbReference>
<comment type="subcellular location">
    <subcellularLocation>
        <location evidence="1">Nucleus</location>
    </subcellularLocation>
</comment>
<evidence type="ECO:0000256" key="2">
    <source>
        <dbReference type="ARBA" id="ARBA00006482"/>
    </source>
</evidence>
<accession>A0A9P8GQX3</accession>
<evidence type="ECO:0000256" key="6">
    <source>
        <dbReference type="SAM" id="MobiDB-lite"/>
    </source>
</evidence>
<comment type="similarity">
    <text evidence="2">Belongs to the THOC7 family.</text>
</comment>
<proteinExistence type="inferred from homology"/>
<name>A0A9P8GQX3_AURME</name>
<organism evidence="7 8">
    <name type="scientific">Aureobasidium melanogenum</name>
    <name type="common">Aureobasidium pullulans var. melanogenum</name>
    <dbReference type="NCBI Taxonomy" id="46634"/>
    <lineage>
        <taxon>Eukaryota</taxon>
        <taxon>Fungi</taxon>
        <taxon>Dikarya</taxon>
        <taxon>Ascomycota</taxon>
        <taxon>Pezizomycotina</taxon>
        <taxon>Dothideomycetes</taxon>
        <taxon>Dothideomycetidae</taxon>
        <taxon>Dothideales</taxon>
        <taxon>Saccotheciaceae</taxon>
        <taxon>Aureobasidium</taxon>
    </lineage>
</organism>
<gene>
    <name evidence="7" type="ORF">KCV03_g195</name>
</gene>
<evidence type="ECO:0000313" key="7">
    <source>
        <dbReference type="EMBL" id="KAH0237851.1"/>
    </source>
</evidence>
<evidence type="ECO:0000256" key="4">
    <source>
        <dbReference type="ARBA" id="ARBA00023242"/>
    </source>
</evidence>